<feature type="compositionally biased region" description="Pro residues" evidence="1">
    <location>
        <begin position="686"/>
        <end position="697"/>
    </location>
</feature>
<dbReference type="EMBL" id="JAHWGI010000985">
    <property type="protein sequence ID" value="KAK3919877.1"/>
    <property type="molecule type" value="Genomic_DNA"/>
</dbReference>
<feature type="region of interest" description="Disordered" evidence="1">
    <location>
        <begin position="611"/>
        <end position="700"/>
    </location>
</feature>
<dbReference type="GO" id="GO:0030041">
    <property type="term" value="P:actin filament polymerization"/>
    <property type="evidence" value="ECO:0007669"/>
    <property type="project" value="TreeGrafter"/>
</dbReference>
<dbReference type="GO" id="GO:0071897">
    <property type="term" value="P:DNA biosynthetic process"/>
    <property type="evidence" value="ECO:0007669"/>
    <property type="project" value="UniProtKB-ARBA"/>
</dbReference>
<dbReference type="Gene3D" id="3.10.10.10">
    <property type="entry name" value="HIV Type 1 Reverse Transcriptase, subunit A, domain 1"/>
    <property type="match status" value="1"/>
</dbReference>
<dbReference type="CDD" id="cd00303">
    <property type="entry name" value="retropepsin_like"/>
    <property type="match status" value="1"/>
</dbReference>
<protein>
    <submittedName>
        <fullName evidence="2">Retrovirus-related Pol polyprotein from transposon 412</fullName>
    </submittedName>
</protein>
<feature type="compositionally biased region" description="Polar residues" evidence="1">
    <location>
        <begin position="334"/>
        <end position="350"/>
    </location>
</feature>
<dbReference type="PANTHER" id="PTHR45691">
    <property type="entry name" value="PROTEIN DIAPHANOUS"/>
    <property type="match status" value="1"/>
</dbReference>
<dbReference type="InterPro" id="IPR043502">
    <property type="entry name" value="DNA/RNA_pol_sf"/>
</dbReference>
<reference evidence="2" key="2">
    <citation type="journal article" date="2023" name="BMC Genomics">
        <title>Pest status, molecular evolution, and epigenetic factors derived from the genome assembly of Frankliniella fusca, a thysanopteran phytovirus vector.</title>
        <authorList>
            <person name="Catto M.A."/>
            <person name="Labadie P.E."/>
            <person name="Jacobson A.L."/>
            <person name="Kennedy G.G."/>
            <person name="Srinivasan R."/>
            <person name="Hunt B.G."/>
        </authorList>
    </citation>
    <scope>NUCLEOTIDE SEQUENCE</scope>
    <source>
        <strain evidence="2">PL_HMW_Pooled</strain>
    </source>
</reference>
<feature type="compositionally biased region" description="Pro residues" evidence="1">
    <location>
        <begin position="190"/>
        <end position="218"/>
    </location>
</feature>
<feature type="compositionally biased region" description="Pro residues" evidence="1">
    <location>
        <begin position="631"/>
        <end position="644"/>
    </location>
</feature>
<dbReference type="PANTHER" id="PTHR45691:SF6">
    <property type="entry name" value="PROTEIN DIAPHANOUS"/>
    <property type="match status" value="1"/>
</dbReference>
<evidence type="ECO:0000313" key="3">
    <source>
        <dbReference type="Proteomes" id="UP001219518"/>
    </source>
</evidence>
<feature type="compositionally biased region" description="Basic and acidic residues" evidence="1">
    <location>
        <begin position="173"/>
        <end position="184"/>
    </location>
</feature>
<dbReference type="InterPro" id="IPR051412">
    <property type="entry name" value="Formin_Homology_Diaphanous_sf"/>
</dbReference>
<proteinExistence type="predicted"/>
<reference evidence="2" key="1">
    <citation type="submission" date="2021-07" db="EMBL/GenBank/DDBJ databases">
        <authorList>
            <person name="Catto M.A."/>
            <person name="Jacobson A."/>
            <person name="Kennedy G."/>
            <person name="Labadie P."/>
            <person name="Hunt B.G."/>
            <person name="Srinivasan R."/>
        </authorList>
    </citation>
    <scope>NUCLEOTIDE SEQUENCE</scope>
    <source>
        <strain evidence="2">PL_HMW_Pooled</strain>
        <tissue evidence="2">Head</tissue>
    </source>
</reference>
<keyword evidence="3" id="KW-1185">Reference proteome</keyword>
<feature type="region of interest" description="Disordered" evidence="1">
    <location>
        <begin position="258"/>
        <end position="294"/>
    </location>
</feature>
<organism evidence="2 3">
    <name type="scientific">Frankliniella fusca</name>
    <dbReference type="NCBI Taxonomy" id="407009"/>
    <lineage>
        <taxon>Eukaryota</taxon>
        <taxon>Metazoa</taxon>
        <taxon>Ecdysozoa</taxon>
        <taxon>Arthropoda</taxon>
        <taxon>Hexapoda</taxon>
        <taxon>Insecta</taxon>
        <taxon>Pterygota</taxon>
        <taxon>Neoptera</taxon>
        <taxon>Paraneoptera</taxon>
        <taxon>Thysanoptera</taxon>
        <taxon>Terebrantia</taxon>
        <taxon>Thripoidea</taxon>
        <taxon>Thripidae</taxon>
        <taxon>Frankliniella</taxon>
    </lineage>
</organism>
<evidence type="ECO:0000256" key="1">
    <source>
        <dbReference type="SAM" id="MobiDB-lite"/>
    </source>
</evidence>
<name>A0AAE1HEI4_9NEOP</name>
<dbReference type="Proteomes" id="UP001219518">
    <property type="component" value="Unassembled WGS sequence"/>
</dbReference>
<feature type="compositionally biased region" description="Low complexity" evidence="1">
    <location>
        <begin position="258"/>
        <end position="278"/>
    </location>
</feature>
<comment type="caution">
    <text evidence="2">The sequence shown here is derived from an EMBL/GenBank/DDBJ whole genome shotgun (WGS) entry which is preliminary data.</text>
</comment>
<sequence length="955" mass="103807">MDVTATLQRPEIQAIVNKITSVPSSTNYCLAFWVNTNISESNARLFAGRLWQINGHVWSAYLDIAARPEKRRASREALAEALKIPRSWQIDRIHILHEPTAEFPTAFSLLHVHFLIAELERSGHSKSLIIDVLTTLVLTAFTPSAPVTPSAPPPDYVDLVSPVTGDKSSALPRKVEKLHEEIKKTVGGPTPSPRKSNPPPPPEKSSPPSPPPRTPTPPPDHDDMATFQAPLVMCVAKFAGRSGEDVEAYFTRLENALHNSNNGNSNNGRGRRPAAAPDAPAPAHPVTKRHGSAQPTDYYSALSAALFHSPKGAPALRELCASYLLTQTGHTSASAPQQVHCQENQLSSEAQPGADPAPRPLSSAIAEIFKVTIHLKDPQGNVETFAGGDKEVVFVNQLDNGKYTSVKYVKSLITVPQKDAQQTQRSTRATLRRGLLAPHMQERNGGQPDKEVRSYVVSSIAAPREPTPSQHEHQCPLHQLDTPPTTQLDLANTKLIVFDTIINGRTATTLFDPGSEFDLVKPHLADPAVPLRPIAQQPAQADSSPLAVLGITRARFALGPINTDYDFYVSPAIFYDAIAGKGWARHFACTSCWTCDKLLVRLHGARVLLQRAPEPPPPGQQQVHTLQQRAAPPPACSPAPPGRPGPAALQRGVSSESPRADPQPRSSAPPGSAALQLGVSSESPRAAPPPPPSPRPPTLTLTTAEHVTITRGETRLVKFVCSSPITAPSLIAVDNEIQDGLQPVECLVGPSSDRVPVVNLSDADVELEPGRLLGRIPPENFNITIPTITRVTARNKLPARPAPESVSNVNSTPVVEFDVNPALPAEQQEQLRQLLSDFEDIFHRPGEPIACTNILEAELQLHDQTLYYIPQYKLTPQQLKAAEEEVASLLQLGTVREQNSNYCLSLLVVPKATPVGERQRYRVVLDARPVNRRLKELNFRGTPSATYLETLQHHN</sequence>
<dbReference type="SUPFAM" id="SSF56672">
    <property type="entry name" value="DNA/RNA polymerases"/>
    <property type="match status" value="1"/>
</dbReference>
<feature type="region of interest" description="Disordered" evidence="1">
    <location>
        <begin position="143"/>
        <end position="225"/>
    </location>
</feature>
<dbReference type="GO" id="GO:0005884">
    <property type="term" value="C:actin filament"/>
    <property type="evidence" value="ECO:0007669"/>
    <property type="project" value="TreeGrafter"/>
</dbReference>
<feature type="region of interest" description="Disordered" evidence="1">
    <location>
        <begin position="334"/>
        <end position="360"/>
    </location>
</feature>
<gene>
    <name evidence="2" type="ORF">KUF71_009163</name>
</gene>
<evidence type="ECO:0000313" key="2">
    <source>
        <dbReference type="EMBL" id="KAK3919877.1"/>
    </source>
</evidence>
<accession>A0AAE1HEI4</accession>
<dbReference type="AlphaFoldDB" id="A0AAE1HEI4"/>